<evidence type="ECO:0000313" key="3">
    <source>
        <dbReference type="EMBL" id="CAK0889950.1"/>
    </source>
</evidence>
<dbReference type="Proteomes" id="UP001189429">
    <property type="component" value="Unassembled WGS sequence"/>
</dbReference>
<proteinExistence type="predicted"/>
<dbReference type="EMBL" id="CAUYUJ010019281">
    <property type="protein sequence ID" value="CAK0889950.1"/>
    <property type="molecule type" value="Genomic_DNA"/>
</dbReference>
<accession>A0ABN9WT87</accession>
<reference evidence="3" key="1">
    <citation type="submission" date="2023-10" db="EMBL/GenBank/DDBJ databases">
        <authorList>
            <person name="Chen Y."/>
            <person name="Shah S."/>
            <person name="Dougan E. K."/>
            <person name="Thang M."/>
            <person name="Chan C."/>
        </authorList>
    </citation>
    <scope>NUCLEOTIDE SEQUENCE [LARGE SCALE GENOMIC DNA]</scope>
</reference>
<feature type="transmembrane region" description="Helical" evidence="2">
    <location>
        <begin position="49"/>
        <end position="77"/>
    </location>
</feature>
<keyword evidence="2" id="KW-0812">Transmembrane</keyword>
<evidence type="ECO:0000256" key="1">
    <source>
        <dbReference type="SAM" id="MobiDB-lite"/>
    </source>
</evidence>
<evidence type="ECO:0000256" key="2">
    <source>
        <dbReference type="SAM" id="Phobius"/>
    </source>
</evidence>
<evidence type="ECO:0000313" key="4">
    <source>
        <dbReference type="Proteomes" id="UP001189429"/>
    </source>
</evidence>
<organism evidence="3 4">
    <name type="scientific">Prorocentrum cordatum</name>
    <dbReference type="NCBI Taxonomy" id="2364126"/>
    <lineage>
        <taxon>Eukaryota</taxon>
        <taxon>Sar</taxon>
        <taxon>Alveolata</taxon>
        <taxon>Dinophyceae</taxon>
        <taxon>Prorocentrales</taxon>
        <taxon>Prorocentraceae</taxon>
        <taxon>Prorocentrum</taxon>
    </lineage>
</organism>
<comment type="caution">
    <text evidence="3">The sequence shown here is derived from an EMBL/GenBank/DDBJ whole genome shotgun (WGS) entry which is preliminary data.</text>
</comment>
<protein>
    <submittedName>
        <fullName evidence="3">Uncharacterized protein</fullName>
    </submittedName>
</protein>
<feature type="transmembrane region" description="Helical" evidence="2">
    <location>
        <begin position="89"/>
        <end position="108"/>
    </location>
</feature>
<name>A0ABN9WT87_9DINO</name>
<feature type="region of interest" description="Disordered" evidence="1">
    <location>
        <begin position="251"/>
        <end position="270"/>
    </location>
</feature>
<keyword evidence="2" id="KW-1133">Transmembrane helix</keyword>
<keyword evidence="4" id="KW-1185">Reference proteome</keyword>
<keyword evidence="2" id="KW-0472">Membrane</keyword>
<sequence length="270" mass="30136">MAEMRSIRGSLQALQERVGSYFDGADNAQDENGDPLLDVVQRYPEEAAWFIKVVMFFGSVSGVLISVPCCVFLFVYWTPCEQCNRPLRIWVLVHCVLQLLQAPVRLVFFVRLRQTQQRNGDVQGCVQQLTQSSAWRTRDEQGGFHRHLRMVRSGSGMAAELYDVQAMSGSLQADLSGDINRGCQAGHDADHLLPLVPGPARRQALPETTRSHTGYHRHHAAGEVLPPQPRVSGDELCCVLGRFRGEFRNAPATLQPPLPQAVHRQVAETK</sequence>
<gene>
    <name evidence="3" type="ORF">PCOR1329_LOCUS70314</name>
</gene>